<dbReference type="EMBL" id="BK015564">
    <property type="protein sequence ID" value="DAE13136.1"/>
    <property type="molecule type" value="Genomic_DNA"/>
</dbReference>
<accession>A0A8S5Q2C1</accession>
<protein>
    <submittedName>
        <fullName evidence="1">ATP synthase</fullName>
    </submittedName>
</protein>
<reference evidence="1" key="1">
    <citation type="journal article" date="2021" name="Proc. Natl. Acad. Sci. U.S.A.">
        <title>A Catalog of Tens of Thousands of Viruses from Human Metagenomes Reveals Hidden Associations with Chronic Diseases.</title>
        <authorList>
            <person name="Tisza M.J."/>
            <person name="Buck C.B."/>
        </authorList>
    </citation>
    <scope>NUCLEOTIDE SEQUENCE</scope>
    <source>
        <strain evidence="1">CtLqe90</strain>
    </source>
</reference>
<proteinExistence type="predicted"/>
<organism evidence="1">
    <name type="scientific">Siphoviridae sp. ctLqe90</name>
    <dbReference type="NCBI Taxonomy" id="2825456"/>
    <lineage>
        <taxon>Viruses</taxon>
        <taxon>Duplodnaviria</taxon>
        <taxon>Heunggongvirae</taxon>
        <taxon>Uroviricota</taxon>
        <taxon>Caudoviricetes</taxon>
    </lineage>
</organism>
<sequence>MLSISTVKTPQFFPYNSSSNPIPHQKLYTTVQYLHTLSKMYLHMFFSIFFLLQTKISTQTFHSPL</sequence>
<name>A0A8S5Q2C1_9CAUD</name>
<evidence type="ECO:0000313" key="1">
    <source>
        <dbReference type="EMBL" id="DAE13136.1"/>
    </source>
</evidence>